<evidence type="ECO:0000313" key="2">
    <source>
        <dbReference type="Proteomes" id="UP000799771"/>
    </source>
</evidence>
<dbReference type="Proteomes" id="UP000799771">
    <property type="component" value="Unassembled WGS sequence"/>
</dbReference>
<name>A0A6A5ZYD4_9PLEO</name>
<dbReference type="EMBL" id="ML977519">
    <property type="protein sequence ID" value="KAF2124610.1"/>
    <property type="molecule type" value="Genomic_DNA"/>
</dbReference>
<organism evidence="1 2">
    <name type="scientific">Dothidotthia symphoricarpi CBS 119687</name>
    <dbReference type="NCBI Taxonomy" id="1392245"/>
    <lineage>
        <taxon>Eukaryota</taxon>
        <taxon>Fungi</taxon>
        <taxon>Dikarya</taxon>
        <taxon>Ascomycota</taxon>
        <taxon>Pezizomycotina</taxon>
        <taxon>Dothideomycetes</taxon>
        <taxon>Pleosporomycetidae</taxon>
        <taxon>Pleosporales</taxon>
        <taxon>Dothidotthiaceae</taxon>
        <taxon>Dothidotthia</taxon>
    </lineage>
</organism>
<reference evidence="1" key="1">
    <citation type="journal article" date="2020" name="Stud. Mycol.">
        <title>101 Dothideomycetes genomes: a test case for predicting lifestyles and emergence of pathogens.</title>
        <authorList>
            <person name="Haridas S."/>
            <person name="Albert R."/>
            <person name="Binder M."/>
            <person name="Bloem J."/>
            <person name="Labutti K."/>
            <person name="Salamov A."/>
            <person name="Andreopoulos B."/>
            <person name="Baker S."/>
            <person name="Barry K."/>
            <person name="Bills G."/>
            <person name="Bluhm B."/>
            <person name="Cannon C."/>
            <person name="Castanera R."/>
            <person name="Culley D."/>
            <person name="Daum C."/>
            <person name="Ezra D."/>
            <person name="Gonzalez J."/>
            <person name="Henrissat B."/>
            <person name="Kuo A."/>
            <person name="Liang C."/>
            <person name="Lipzen A."/>
            <person name="Lutzoni F."/>
            <person name="Magnuson J."/>
            <person name="Mondo S."/>
            <person name="Nolan M."/>
            <person name="Ohm R."/>
            <person name="Pangilinan J."/>
            <person name="Park H.-J."/>
            <person name="Ramirez L."/>
            <person name="Alfaro M."/>
            <person name="Sun H."/>
            <person name="Tritt A."/>
            <person name="Yoshinaga Y."/>
            <person name="Zwiers L.-H."/>
            <person name="Turgeon B."/>
            <person name="Goodwin S."/>
            <person name="Spatafora J."/>
            <person name="Crous P."/>
            <person name="Grigoriev I."/>
        </authorList>
    </citation>
    <scope>NUCLEOTIDE SEQUENCE</scope>
    <source>
        <strain evidence="1">CBS 119687</strain>
    </source>
</reference>
<keyword evidence="2" id="KW-1185">Reference proteome</keyword>
<dbReference type="RefSeq" id="XP_033519003.1">
    <property type="nucleotide sequence ID" value="XM_033662069.1"/>
</dbReference>
<gene>
    <name evidence="1" type="ORF">P153DRAFT_135268</name>
</gene>
<protein>
    <submittedName>
        <fullName evidence="1">Uncharacterized protein</fullName>
    </submittedName>
</protein>
<dbReference type="GeneID" id="54402501"/>
<dbReference type="AlphaFoldDB" id="A0A6A5ZYD4"/>
<sequence length="75" mass="8121">MTIQIYRAIPAVAIAATAEVLASAPSRYDPVGRHWLLATRTLYASEGLSWLNFLSCTVCAAVLRRQAFDHLSGAS</sequence>
<accession>A0A6A5ZYD4</accession>
<proteinExistence type="predicted"/>
<evidence type="ECO:0000313" key="1">
    <source>
        <dbReference type="EMBL" id="KAF2124610.1"/>
    </source>
</evidence>